<evidence type="ECO:0000313" key="2">
    <source>
        <dbReference type="Proteomes" id="UP000193144"/>
    </source>
</evidence>
<dbReference type="EMBL" id="MCFA01000160">
    <property type="protein sequence ID" value="ORY02194.1"/>
    <property type="molecule type" value="Genomic_DNA"/>
</dbReference>
<sequence>MVLLASTLTTPGFADSGEIVYLCHCGQAGGGAGDAVYSTMVYYKNASNSNAGQQFDAIPKEGHFQDGSSHWEGSITSATFPDGNVFTGTIKAGAGSVPT</sequence>
<keyword evidence="2" id="KW-1185">Reference proteome</keyword>
<reference evidence="1 2" key="1">
    <citation type="submission" date="2016-07" db="EMBL/GenBank/DDBJ databases">
        <title>Pervasive Adenine N6-methylation of Active Genes in Fungi.</title>
        <authorList>
            <consortium name="DOE Joint Genome Institute"/>
            <person name="Mondo S.J."/>
            <person name="Dannebaum R.O."/>
            <person name="Kuo R.C."/>
            <person name="Labutti K."/>
            <person name="Haridas S."/>
            <person name="Kuo A."/>
            <person name="Salamov A."/>
            <person name="Ahrendt S.R."/>
            <person name="Lipzen A."/>
            <person name="Sullivan W."/>
            <person name="Andreopoulos W.B."/>
            <person name="Clum A."/>
            <person name="Lindquist E."/>
            <person name="Daum C."/>
            <person name="Ramamoorthy G.K."/>
            <person name="Gryganskyi A."/>
            <person name="Culley D."/>
            <person name="Magnuson J.K."/>
            <person name="James T.Y."/>
            <person name="O'Malley M.A."/>
            <person name="Stajich J.E."/>
            <person name="Spatafora J.W."/>
            <person name="Visel A."/>
            <person name="Grigoriev I.V."/>
        </authorList>
    </citation>
    <scope>NUCLEOTIDE SEQUENCE [LARGE SCALE GENOMIC DNA]</scope>
    <source>
        <strain evidence="1 2">CBS 115471</strain>
    </source>
</reference>
<name>A0A1Y1YWH1_9PLEO</name>
<dbReference type="OrthoDB" id="291007at2759"/>
<protein>
    <submittedName>
        <fullName evidence="1">Uncharacterized protein</fullName>
    </submittedName>
</protein>
<dbReference type="Proteomes" id="UP000193144">
    <property type="component" value="Unassembled WGS sequence"/>
</dbReference>
<proteinExistence type="predicted"/>
<dbReference type="AlphaFoldDB" id="A0A1Y1YWH1"/>
<accession>A0A1Y1YWH1</accession>
<organism evidence="1 2">
    <name type="scientific">Clohesyomyces aquaticus</name>
    <dbReference type="NCBI Taxonomy" id="1231657"/>
    <lineage>
        <taxon>Eukaryota</taxon>
        <taxon>Fungi</taxon>
        <taxon>Dikarya</taxon>
        <taxon>Ascomycota</taxon>
        <taxon>Pezizomycotina</taxon>
        <taxon>Dothideomycetes</taxon>
        <taxon>Pleosporomycetidae</taxon>
        <taxon>Pleosporales</taxon>
        <taxon>Lindgomycetaceae</taxon>
        <taxon>Clohesyomyces</taxon>
    </lineage>
</organism>
<gene>
    <name evidence="1" type="ORF">BCR34DRAFT_605672</name>
</gene>
<comment type="caution">
    <text evidence="1">The sequence shown here is derived from an EMBL/GenBank/DDBJ whole genome shotgun (WGS) entry which is preliminary data.</text>
</comment>
<evidence type="ECO:0000313" key="1">
    <source>
        <dbReference type="EMBL" id="ORY02194.1"/>
    </source>
</evidence>